<keyword evidence="5" id="KW-1185">Reference proteome</keyword>
<gene>
    <name evidence="4" type="ORF">AKO1_011443</name>
</gene>
<protein>
    <submittedName>
        <fullName evidence="4">Lipase</fullName>
    </submittedName>
</protein>
<dbReference type="GO" id="GO:0016787">
    <property type="term" value="F:hydrolase activity"/>
    <property type="evidence" value="ECO:0007669"/>
    <property type="project" value="UniProtKB-KW"/>
</dbReference>
<dbReference type="SUPFAM" id="SSF53474">
    <property type="entry name" value="alpha/beta-Hydrolases"/>
    <property type="match status" value="1"/>
</dbReference>
<reference evidence="4 5" key="1">
    <citation type="submission" date="2024-03" db="EMBL/GenBank/DDBJ databases">
        <title>The Acrasis kona genome and developmental transcriptomes reveal deep origins of eukaryotic multicellular pathways.</title>
        <authorList>
            <person name="Sheikh S."/>
            <person name="Fu C.-J."/>
            <person name="Brown M.W."/>
            <person name="Baldauf S.L."/>
        </authorList>
    </citation>
    <scope>NUCLEOTIDE SEQUENCE [LARGE SCALE GENOMIC DNA]</scope>
    <source>
        <strain evidence="4 5">ATCC MYA-3509</strain>
    </source>
</reference>
<evidence type="ECO:0000313" key="5">
    <source>
        <dbReference type="Proteomes" id="UP001431209"/>
    </source>
</evidence>
<dbReference type="Pfam" id="PF00561">
    <property type="entry name" value="Abhydrolase_1"/>
    <property type="match status" value="1"/>
</dbReference>
<organism evidence="4 5">
    <name type="scientific">Acrasis kona</name>
    <dbReference type="NCBI Taxonomy" id="1008807"/>
    <lineage>
        <taxon>Eukaryota</taxon>
        <taxon>Discoba</taxon>
        <taxon>Heterolobosea</taxon>
        <taxon>Tetramitia</taxon>
        <taxon>Eutetramitia</taxon>
        <taxon>Acrasidae</taxon>
        <taxon>Acrasis</taxon>
    </lineage>
</organism>
<sequence>MQPTEHIFSVTTEAGSIPMAYTKFSPNDSSTYKPLLCVHGLTRNGRDFDYIASALCRHEKYTVYCPDIIGRNKSGNLPEDKAQLYNYTTYTSNVSSFIQYILQDEKSIDYIGTSMGGIIGMMIASAPSNPIRALVLNDIGPVLKKNALSRIKKSLSEFEHSSFTSQQDALEKYCKIRYVDFGITDDHWDYFTSISVKQKEDGLLGVNYDTNIKQSFSVPDEDVQMWTLWDAINCPVLLIRGKNSDIIDEECVKQMKTRGPSDFTVIELDHVGHAPSLYTSDQIKIVREWLKEKVK</sequence>
<feature type="domain" description="AB hydrolase-1" evidence="3">
    <location>
        <begin position="33"/>
        <end position="139"/>
    </location>
</feature>
<name>A0AAW2Z4A4_9EUKA</name>
<dbReference type="PANTHER" id="PTHR46118">
    <property type="entry name" value="PROTEIN ABHD11"/>
    <property type="match status" value="1"/>
</dbReference>
<dbReference type="PANTHER" id="PTHR46118:SF4">
    <property type="entry name" value="PROTEIN ABHD11"/>
    <property type="match status" value="1"/>
</dbReference>
<proteinExistence type="inferred from homology"/>
<evidence type="ECO:0000313" key="4">
    <source>
        <dbReference type="EMBL" id="KAL0483591.1"/>
    </source>
</evidence>
<dbReference type="EMBL" id="JAOPGA020000972">
    <property type="protein sequence ID" value="KAL0483591.1"/>
    <property type="molecule type" value="Genomic_DNA"/>
</dbReference>
<dbReference type="InterPro" id="IPR000073">
    <property type="entry name" value="AB_hydrolase_1"/>
</dbReference>
<dbReference type="AlphaFoldDB" id="A0AAW2Z4A4"/>
<evidence type="ECO:0000259" key="3">
    <source>
        <dbReference type="Pfam" id="PF00561"/>
    </source>
</evidence>
<comment type="caution">
    <text evidence="4">The sequence shown here is derived from an EMBL/GenBank/DDBJ whole genome shotgun (WGS) entry which is preliminary data.</text>
</comment>
<dbReference type="InterPro" id="IPR029058">
    <property type="entry name" value="AB_hydrolase_fold"/>
</dbReference>
<keyword evidence="2" id="KW-0378">Hydrolase</keyword>
<accession>A0AAW2Z4A4</accession>
<evidence type="ECO:0000256" key="2">
    <source>
        <dbReference type="ARBA" id="ARBA00022801"/>
    </source>
</evidence>
<evidence type="ECO:0000256" key="1">
    <source>
        <dbReference type="ARBA" id="ARBA00008645"/>
    </source>
</evidence>
<dbReference type="Proteomes" id="UP001431209">
    <property type="component" value="Unassembled WGS sequence"/>
</dbReference>
<comment type="similarity">
    <text evidence="1">Belongs to the AB hydrolase superfamily.</text>
</comment>
<dbReference type="Gene3D" id="3.40.50.1820">
    <property type="entry name" value="alpha/beta hydrolase"/>
    <property type="match status" value="1"/>
</dbReference>